<reference evidence="2" key="1">
    <citation type="submission" date="2022-08" db="UniProtKB">
        <authorList>
            <consortium name="EnsemblMetazoa"/>
        </authorList>
    </citation>
    <scope>IDENTIFICATION</scope>
    <source>
        <strain evidence="2">05x7-T-G4-1.051#20</strain>
    </source>
</reference>
<feature type="transmembrane region" description="Helical" evidence="1">
    <location>
        <begin position="181"/>
        <end position="210"/>
    </location>
</feature>
<evidence type="ECO:0000313" key="2">
    <source>
        <dbReference type="EnsemblMetazoa" id="G32631.1:cds"/>
    </source>
</evidence>
<dbReference type="AlphaFoldDB" id="A0A8W8MEY1"/>
<name>A0A8W8MEY1_MAGGI</name>
<dbReference type="OrthoDB" id="6153453at2759"/>
<evidence type="ECO:0000256" key="1">
    <source>
        <dbReference type="SAM" id="Phobius"/>
    </source>
</evidence>
<dbReference type="Proteomes" id="UP000005408">
    <property type="component" value="Unassembled WGS sequence"/>
</dbReference>
<accession>A0A8W8MEY1</accession>
<dbReference type="EnsemblMetazoa" id="G32631.1">
    <property type="protein sequence ID" value="G32631.1:cds"/>
    <property type="gene ID" value="G32631"/>
</dbReference>
<organism evidence="2 3">
    <name type="scientific">Magallana gigas</name>
    <name type="common">Pacific oyster</name>
    <name type="synonym">Crassostrea gigas</name>
    <dbReference type="NCBI Taxonomy" id="29159"/>
    <lineage>
        <taxon>Eukaryota</taxon>
        <taxon>Metazoa</taxon>
        <taxon>Spiralia</taxon>
        <taxon>Lophotrochozoa</taxon>
        <taxon>Mollusca</taxon>
        <taxon>Bivalvia</taxon>
        <taxon>Autobranchia</taxon>
        <taxon>Pteriomorphia</taxon>
        <taxon>Ostreida</taxon>
        <taxon>Ostreoidea</taxon>
        <taxon>Ostreidae</taxon>
        <taxon>Magallana</taxon>
    </lineage>
</organism>
<protein>
    <submittedName>
        <fullName evidence="2">Uncharacterized protein</fullName>
    </submittedName>
</protein>
<feature type="transmembrane region" description="Helical" evidence="1">
    <location>
        <begin position="41"/>
        <end position="66"/>
    </location>
</feature>
<dbReference type="EnsemblMetazoa" id="G32631.4">
    <property type="protein sequence ID" value="G32631.4:cds"/>
    <property type="gene ID" value="G32631"/>
</dbReference>
<evidence type="ECO:0000313" key="3">
    <source>
        <dbReference type="Proteomes" id="UP000005408"/>
    </source>
</evidence>
<keyword evidence="1" id="KW-0472">Membrane</keyword>
<feature type="transmembrane region" description="Helical" evidence="1">
    <location>
        <begin position="86"/>
        <end position="106"/>
    </location>
</feature>
<keyword evidence="1" id="KW-0812">Transmembrane</keyword>
<sequence>MIQPMSYGYPYGVKLDPKTLAEMQEKRDKALHLRRNASVSVLWKQTLMCAAGLALFGVGVGIGNIMVGTDTDDVHHTRWHITGGSLYPGILLAVCAILGFFLRKIGREKEEERDIGSKARCLFFIQYVMYIFAGLAALTFFALSVVGILWCTKAVDTHYVKDKKNHVYTAYNTTCPNDETAAIVTASLAMVDCVAITVCGFVGMILFHLYSKSYGLKEKGER</sequence>
<feature type="transmembrane region" description="Helical" evidence="1">
    <location>
        <begin position="127"/>
        <end position="150"/>
    </location>
</feature>
<keyword evidence="3" id="KW-1185">Reference proteome</keyword>
<proteinExistence type="predicted"/>
<keyword evidence="1" id="KW-1133">Transmembrane helix</keyword>